<dbReference type="Proteomes" id="UP000251800">
    <property type="component" value="Unassembled WGS sequence"/>
</dbReference>
<protein>
    <submittedName>
        <fullName evidence="2">Glutathione S-transferase</fullName>
    </submittedName>
</protein>
<evidence type="ECO:0000259" key="1">
    <source>
        <dbReference type="Pfam" id="PF13417"/>
    </source>
</evidence>
<reference evidence="2 3" key="1">
    <citation type="submission" date="2018-05" db="EMBL/GenBank/DDBJ databases">
        <title>Abyssibacter profundi OUC007T gen. nov., sp. nov, a marine bacterium isolated from seawater of the Mariana Trench.</title>
        <authorList>
            <person name="Zhou S."/>
        </authorList>
    </citation>
    <scope>NUCLEOTIDE SEQUENCE [LARGE SCALE GENOMIC DNA]</scope>
    <source>
        <strain evidence="2 3">OUC007</strain>
    </source>
</reference>
<dbReference type="Pfam" id="PF13410">
    <property type="entry name" value="GST_C_2"/>
    <property type="match status" value="1"/>
</dbReference>
<dbReference type="OrthoDB" id="5791869at2"/>
<dbReference type="GO" id="GO:0016740">
    <property type="term" value="F:transferase activity"/>
    <property type="evidence" value="ECO:0007669"/>
    <property type="project" value="UniProtKB-KW"/>
</dbReference>
<sequence>MPPSMILHHYDDSPYAEKIRLMFGLTRMHWQSLRSPAWPPRPNLDPLVGGYRRIPVAQLGADLFCDTRLIAMEVARLTDQPAVDPSTVTGEPAALMDRAEHELFFAAISAVPPARLLTTMLMTFGPLGMARFVRDRAKLMRGGTVRPPSQAKSQHIMQSMLTAIESRLEAAPWITGEQPGVADFAVYHPLWLHVLCSRRPLDAGPRVQRWYRAVTEIGHGERSEIHRDQAFAAAADTAPRPLPAHSDLPEVEPGQTVQVAPADYGVVPVTGKLAAATQHRVIVQRDTPQFGAVHVHFPRAGYAVTAV</sequence>
<name>A0A383XQQ1_9GAMM</name>
<organism evidence="2 3">
    <name type="scientific">Abyssibacter profundi</name>
    <dbReference type="NCBI Taxonomy" id="2182787"/>
    <lineage>
        <taxon>Bacteria</taxon>
        <taxon>Pseudomonadati</taxon>
        <taxon>Pseudomonadota</taxon>
        <taxon>Gammaproteobacteria</taxon>
        <taxon>Chromatiales</taxon>
        <taxon>Oceanococcaceae</taxon>
        <taxon>Abyssibacter</taxon>
    </lineage>
</organism>
<dbReference type="Gene3D" id="3.40.30.110">
    <property type="match status" value="2"/>
</dbReference>
<comment type="caution">
    <text evidence="2">The sequence shown here is derived from an EMBL/GenBank/DDBJ whole genome shotgun (WGS) entry which is preliminary data.</text>
</comment>
<dbReference type="Pfam" id="PF13417">
    <property type="entry name" value="GST_N_3"/>
    <property type="match status" value="1"/>
</dbReference>
<dbReference type="SUPFAM" id="SSF52833">
    <property type="entry name" value="Thioredoxin-like"/>
    <property type="match status" value="1"/>
</dbReference>
<accession>A0A383XQQ1</accession>
<dbReference type="InterPro" id="IPR004045">
    <property type="entry name" value="Glutathione_S-Trfase_N"/>
</dbReference>
<dbReference type="EMBL" id="QEQK01000015">
    <property type="protein sequence ID" value="PWN54955.1"/>
    <property type="molecule type" value="Genomic_DNA"/>
</dbReference>
<dbReference type="AlphaFoldDB" id="A0A383XQQ1"/>
<feature type="domain" description="GST N-terminal" evidence="1">
    <location>
        <begin position="7"/>
        <end position="77"/>
    </location>
</feature>
<dbReference type="RefSeq" id="WP_109721245.1">
    <property type="nucleotide sequence ID" value="NZ_QEQK01000015.1"/>
</dbReference>
<proteinExistence type="predicted"/>
<dbReference type="InterPro" id="IPR036249">
    <property type="entry name" value="Thioredoxin-like_sf"/>
</dbReference>
<keyword evidence="3" id="KW-1185">Reference proteome</keyword>
<evidence type="ECO:0000313" key="3">
    <source>
        <dbReference type="Proteomes" id="UP000251800"/>
    </source>
</evidence>
<dbReference type="InterPro" id="IPR036282">
    <property type="entry name" value="Glutathione-S-Trfase_C_sf"/>
</dbReference>
<evidence type="ECO:0000313" key="2">
    <source>
        <dbReference type="EMBL" id="PWN54955.1"/>
    </source>
</evidence>
<dbReference type="CDD" id="cd00299">
    <property type="entry name" value="GST_C_family"/>
    <property type="match status" value="1"/>
</dbReference>
<gene>
    <name evidence="2" type="ORF">DEH80_14535</name>
</gene>
<keyword evidence="2" id="KW-0808">Transferase</keyword>
<dbReference type="SUPFAM" id="SSF47616">
    <property type="entry name" value="GST C-terminal domain-like"/>
    <property type="match status" value="1"/>
</dbReference>